<gene>
    <name evidence="2" type="ORF">SDC9_03628</name>
</gene>
<name>A0A644SV00_9ZZZZ</name>
<dbReference type="AlphaFoldDB" id="A0A644SV00"/>
<keyword evidence="1" id="KW-0812">Transmembrane</keyword>
<sequence>MNTQTFFAIYHESNSTGQPLNYNKMTKEGIKLINQFFDSFLVSLLKITILILILVFL</sequence>
<organism evidence="2">
    <name type="scientific">bioreactor metagenome</name>
    <dbReference type="NCBI Taxonomy" id="1076179"/>
    <lineage>
        <taxon>unclassified sequences</taxon>
        <taxon>metagenomes</taxon>
        <taxon>ecological metagenomes</taxon>
    </lineage>
</organism>
<accession>A0A644SV00</accession>
<protein>
    <submittedName>
        <fullName evidence="2">Uncharacterized protein</fullName>
    </submittedName>
</protein>
<reference evidence="2" key="1">
    <citation type="submission" date="2019-08" db="EMBL/GenBank/DDBJ databases">
        <authorList>
            <person name="Kucharzyk K."/>
            <person name="Murdoch R.W."/>
            <person name="Higgins S."/>
            <person name="Loffler F."/>
        </authorList>
    </citation>
    <scope>NUCLEOTIDE SEQUENCE</scope>
</reference>
<feature type="transmembrane region" description="Helical" evidence="1">
    <location>
        <begin position="36"/>
        <end position="56"/>
    </location>
</feature>
<dbReference type="EMBL" id="VSSQ01000006">
    <property type="protein sequence ID" value="MPL58097.1"/>
    <property type="molecule type" value="Genomic_DNA"/>
</dbReference>
<comment type="caution">
    <text evidence="2">The sequence shown here is derived from an EMBL/GenBank/DDBJ whole genome shotgun (WGS) entry which is preliminary data.</text>
</comment>
<proteinExistence type="predicted"/>
<evidence type="ECO:0000313" key="2">
    <source>
        <dbReference type="EMBL" id="MPL58097.1"/>
    </source>
</evidence>
<keyword evidence="1" id="KW-1133">Transmembrane helix</keyword>
<keyword evidence="1" id="KW-0472">Membrane</keyword>
<evidence type="ECO:0000256" key="1">
    <source>
        <dbReference type="SAM" id="Phobius"/>
    </source>
</evidence>